<protein>
    <submittedName>
        <fullName evidence="7">LysE family transporter</fullName>
    </submittedName>
</protein>
<name>A0ABP6UPX6_9FLAO</name>
<dbReference type="PANTHER" id="PTHR30086:SF20">
    <property type="entry name" value="ARGININE EXPORTER PROTEIN ARGO-RELATED"/>
    <property type="match status" value="1"/>
</dbReference>
<gene>
    <name evidence="7" type="ORF">GCM10022393_27520</name>
</gene>
<dbReference type="InterPro" id="IPR001123">
    <property type="entry name" value="LeuE-type"/>
</dbReference>
<evidence type="ECO:0000313" key="8">
    <source>
        <dbReference type="Proteomes" id="UP001500459"/>
    </source>
</evidence>
<feature type="transmembrane region" description="Helical" evidence="6">
    <location>
        <begin position="69"/>
        <end position="88"/>
    </location>
</feature>
<feature type="transmembrane region" description="Helical" evidence="6">
    <location>
        <begin position="178"/>
        <end position="198"/>
    </location>
</feature>
<reference evidence="8" key="1">
    <citation type="journal article" date="2019" name="Int. J. Syst. Evol. Microbiol.">
        <title>The Global Catalogue of Microorganisms (GCM) 10K type strain sequencing project: providing services to taxonomists for standard genome sequencing and annotation.</title>
        <authorList>
            <consortium name="The Broad Institute Genomics Platform"/>
            <consortium name="The Broad Institute Genome Sequencing Center for Infectious Disease"/>
            <person name="Wu L."/>
            <person name="Ma J."/>
        </authorList>
    </citation>
    <scope>NUCLEOTIDE SEQUENCE [LARGE SCALE GENOMIC DNA]</scope>
    <source>
        <strain evidence="8">JCM 17106</strain>
    </source>
</reference>
<feature type="transmembrane region" description="Helical" evidence="6">
    <location>
        <begin position="37"/>
        <end position="63"/>
    </location>
</feature>
<proteinExistence type="predicted"/>
<evidence type="ECO:0000256" key="4">
    <source>
        <dbReference type="ARBA" id="ARBA00022989"/>
    </source>
</evidence>
<evidence type="ECO:0000256" key="1">
    <source>
        <dbReference type="ARBA" id="ARBA00004651"/>
    </source>
</evidence>
<accession>A0ABP6UPX6</accession>
<keyword evidence="3 6" id="KW-0812">Transmembrane</keyword>
<evidence type="ECO:0000256" key="2">
    <source>
        <dbReference type="ARBA" id="ARBA00022475"/>
    </source>
</evidence>
<feature type="transmembrane region" description="Helical" evidence="6">
    <location>
        <begin position="141"/>
        <end position="163"/>
    </location>
</feature>
<organism evidence="7 8">
    <name type="scientific">Aquimarina addita</name>
    <dbReference type="NCBI Taxonomy" id="870485"/>
    <lineage>
        <taxon>Bacteria</taxon>
        <taxon>Pseudomonadati</taxon>
        <taxon>Bacteroidota</taxon>
        <taxon>Flavobacteriia</taxon>
        <taxon>Flavobacteriales</taxon>
        <taxon>Flavobacteriaceae</taxon>
        <taxon>Aquimarina</taxon>
    </lineage>
</organism>
<dbReference type="Pfam" id="PF01810">
    <property type="entry name" value="LysE"/>
    <property type="match status" value="1"/>
</dbReference>
<feature type="transmembrane region" description="Helical" evidence="6">
    <location>
        <begin position="6"/>
        <end position="25"/>
    </location>
</feature>
<keyword evidence="4 6" id="KW-1133">Transmembrane helix</keyword>
<evidence type="ECO:0000256" key="5">
    <source>
        <dbReference type="ARBA" id="ARBA00023136"/>
    </source>
</evidence>
<sequence>MYVLEGFVIGLGTIIFIGPVFFLLLNISLQKGVKAGLIVALGIISSDIVCVLLCYFGVSQLFVTAAYQFWLGIVGSIILFGLGISYVLKKPVFVNTRQIKSKALYSFFIKGFSVNFFNPFVFIVWVGIYKYGQLKYTNEVSMLWFLVTVLLGILVTDILKVFLSEKLRKFITSKRLKIFFRITGVILILCSIRVLYIVL</sequence>
<keyword evidence="5 6" id="KW-0472">Membrane</keyword>
<evidence type="ECO:0000313" key="7">
    <source>
        <dbReference type="EMBL" id="GAA3512273.1"/>
    </source>
</evidence>
<comment type="caution">
    <text evidence="7">The sequence shown here is derived from an EMBL/GenBank/DDBJ whole genome shotgun (WGS) entry which is preliminary data.</text>
</comment>
<dbReference type="Proteomes" id="UP001500459">
    <property type="component" value="Unassembled WGS sequence"/>
</dbReference>
<feature type="transmembrane region" description="Helical" evidence="6">
    <location>
        <begin position="108"/>
        <end position="129"/>
    </location>
</feature>
<dbReference type="RefSeq" id="WP_344928362.1">
    <property type="nucleotide sequence ID" value="NZ_BAABCW010000011.1"/>
</dbReference>
<dbReference type="EMBL" id="BAABCW010000011">
    <property type="protein sequence ID" value="GAA3512273.1"/>
    <property type="molecule type" value="Genomic_DNA"/>
</dbReference>
<evidence type="ECO:0000256" key="3">
    <source>
        <dbReference type="ARBA" id="ARBA00022692"/>
    </source>
</evidence>
<dbReference type="PANTHER" id="PTHR30086">
    <property type="entry name" value="ARGININE EXPORTER PROTEIN ARGO"/>
    <property type="match status" value="1"/>
</dbReference>
<comment type="subcellular location">
    <subcellularLocation>
        <location evidence="1">Cell membrane</location>
        <topology evidence="1">Multi-pass membrane protein</topology>
    </subcellularLocation>
</comment>
<keyword evidence="2" id="KW-1003">Cell membrane</keyword>
<evidence type="ECO:0000256" key="6">
    <source>
        <dbReference type="SAM" id="Phobius"/>
    </source>
</evidence>
<keyword evidence="8" id="KW-1185">Reference proteome</keyword>